<dbReference type="EMBL" id="CP132932">
    <property type="protein sequence ID" value="XCB28332.1"/>
    <property type="molecule type" value="Genomic_DNA"/>
</dbReference>
<feature type="region of interest" description="Disordered" evidence="1">
    <location>
        <begin position="70"/>
        <end position="113"/>
    </location>
</feature>
<evidence type="ECO:0000256" key="1">
    <source>
        <dbReference type="SAM" id="MobiDB-lite"/>
    </source>
</evidence>
<evidence type="ECO:0000313" key="2">
    <source>
        <dbReference type="EMBL" id="XCB28332.1"/>
    </source>
</evidence>
<protein>
    <submittedName>
        <fullName evidence="2">Uncharacterized protein</fullName>
    </submittedName>
</protein>
<dbReference type="AlphaFoldDB" id="A0AAU7ZJ19"/>
<sequence length="113" mass="12883">MTIVMREIQLRLAAKAWLEQASRRSLRMTSKTSNRNSWLGKIAFPLIAKCAMNGAPRKWGQLEQRLKQMRTQIPFGDDNKRTGNGSYNDYINHDGNGNRNGNRKYGDPSLRSG</sequence>
<dbReference type="KEGG" id="temp:RBB75_08425"/>
<reference evidence="2" key="1">
    <citation type="submission" date="2023-08" db="EMBL/GenBank/DDBJ databases">
        <authorList>
            <person name="Messyasz A."/>
            <person name="Mannisto M.K."/>
            <person name="Kerkhof L.J."/>
            <person name="Haggblom M."/>
        </authorList>
    </citation>
    <scope>NUCLEOTIDE SEQUENCE</scope>
    <source>
        <strain evidence="2">M8UP23</strain>
    </source>
</reference>
<proteinExistence type="predicted"/>
<reference evidence="2" key="2">
    <citation type="journal article" date="2024" name="Environ. Microbiol.">
        <title>Genome analysis and description of Tunturibacter gen. nov. expands the diversity of Terriglobia in tundra soils.</title>
        <authorList>
            <person name="Messyasz A."/>
            <person name="Mannisto M.K."/>
            <person name="Kerkhof L.J."/>
            <person name="Haggblom M.M."/>
        </authorList>
    </citation>
    <scope>NUCLEOTIDE SEQUENCE</scope>
    <source>
        <strain evidence="2">M8UP23</strain>
    </source>
</reference>
<organism evidence="2">
    <name type="scientific">Tunturiibacter empetritectus</name>
    <dbReference type="NCBI Taxonomy" id="3069691"/>
    <lineage>
        <taxon>Bacteria</taxon>
        <taxon>Pseudomonadati</taxon>
        <taxon>Acidobacteriota</taxon>
        <taxon>Terriglobia</taxon>
        <taxon>Terriglobales</taxon>
        <taxon>Acidobacteriaceae</taxon>
        <taxon>Tunturiibacter</taxon>
    </lineage>
</organism>
<name>A0AAU7ZJ19_9BACT</name>
<dbReference type="RefSeq" id="WP_353070170.1">
    <property type="nucleotide sequence ID" value="NZ_CP132932.1"/>
</dbReference>
<gene>
    <name evidence="2" type="ORF">RBB75_08425</name>
</gene>
<accession>A0AAU7ZJ19</accession>